<protein>
    <recommendedName>
        <fullName evidence="4">Mobilization protein</fullName>
    </recommendedName>
</protein>
<dbReference type="EMBL" id="JBHGBT010000002">
    <property type="protein sequence ID" value="MFB4193364.1"/>
    <property type="molecule type" value="Genomic_DNA"/>
</dbReference>
<evidence type="ECO:0008006" key="4">
    <source>
        <dbReference type="Google" id="ProtNLM"/>
    </source>
</evidence>
<evidence type="ECO:0000313" key="3">
    <source>
        <dbReference type="Proteomes" id="UP001577267"/>
    </source>
</evidence>
<organism evidence="2 3">
    <name type="scientific">Streptomyces carpaticus</name>
    <dbReference type="NCBI Taxonomy" id="285558"/>
    <lineage>
        <taxon>Bacteria</taxon>
        <taxon>Bacillati</taxon>
        <taxon>Actinomycetota</taxon>
        <taxon>Actinomycetes</taxon>
        <taxon>Kitasatosporales</taxon>
        <taxon>Streptomycetaceae</taxon>
        <taxon>Streptomyces</taxon>
    </lineage>
</organism>
<name>A0ABV4ZH94_9ACTN</name>
<dbReference type="Proteomes" id="UP001577267">
    <property type="component" value="Unassembled WGS sequence"/>
</dbReference>
<dbReference type="RefSeq" id="WP_375061403.1">
    <property type="nucleotide sequence ID" value="NZ_JBHGBT010000002.1"/>
</dbReference>
<proteinExistence type="predicted"/>
<gene>
    <name evidence="2" type="ORF">ACE11A_03200</name>
</gene>
<comment type="caution">
    <text evidence="2">The sequence shown here is derived from an EMBL/GenBank/DDBJ whole genome shotgun (WGS) entry which is preliminary data.</text>
</comment>
<feature type="region of interest" description="Disordered" evidence="1">
    <location>
        <begin position="232"/>
        <end position="265"/>
    </location>
</feature>
<reference evidence="2 3" key="1">
    <citation type="submission" date="2024-09" db="EMBL/GenBank/DDBJ databases">
        <title>Draft genome sequence of multifaceted antimicrobials producing Streptomyces sp. strain FH1.</title>
        <authorList>
            <person name="Hassan F."/>
            <person name="Ali H."/>
            <person name="Hassan N."/>
            <person name="Nawaz A."/>
        </authorList>
    </citation>
    <scope>NUCLEOTIDE SEQUENCE [LARGE SCALE GENOMIC DNA]</scope>
    <source>
        <strain evidence="2 3">FH1</strain>
    </source>
</reference>
<evidence type="ECO:0000313" key="2">
    <source>
        <dbReference type="EMBL" id="MFB4193364.1"/>
    </source>
</evidence>
<keyword evidence="3" id="KW-1185">Reference proteome</keyword>
<evidence type="ECO:0000256" key="1">
    <source>
        <dbReference type="SAM" id="MobiDB-lite"/>
    </source>
</evidence>
<accession>A0ABV4ZH94</accession>
<sequence length="265" mass="28509">MIINEPDPLSQQTLDPNGDQLTGLGELLDATAQTSPASTRQELREAARGFERATRHHLGAQRGDQQALRSAARGIILAGNALGRGEDGGATAMLLSTLVLATMAAARWHSARGHAQQVAAAHQAATHLRAAYQTAAGTPMRAMREHARHLPGPTRQRHTTTLEAVLPSHSAQMNTEDGWDALTATLDQAERAGHDPATLLREATAQRELLTADNINHVLTWRLRRLADLPADPGTLTGKAMNPQPQHTVAPQRPPGQPRRGPNRK</sequence>
<feature type="region of interest" description="Disordered" evidence="1">
    <location>
        <begin position="1"/>
        <end position="20"/>
    </location>
</feature>